<keyword evidence="4" id="KW-0732">Signal</keyword>
<name>A0A7S1SHE9_9CHLO</name>
<reference evidence="5" key="1">
    <citation type="submission" date="2021-01" db="EMBL/GenBank/DDBJ databases">
        <authorList>
            <person name="Corre E."/>
            <person name="Pelletier E."/>
            <person name="Niang G."/>
            <person name="Scheremetjew M."/>
            <person name="Finn R."/>
            <person name="Kale V."/>
            <person name="Holt S."/>
            <person name="Cochrane G."/>
            <person name="Meng A."/>
            <person name="Brown T."/>
            <person name="Cohen L."/>
        </authorList>
    </citation>
    <scope>NUCLEOTIDE SEQUENCE</scope>
    <source>
        <strain evidence="5">PLY429</strain>
    </source>
</reference>
<dbReference type="GO" id="GO:0006900">
    <property type="term" value="P:vesicle budding from membrane"/>
    <property type="evidence" value="ECO:0007669"/>
    <property type="project" value="TreeGrafter"/>
</dbReference>
<feature type="chain" id="PRO_5030682331" description="Charged multivesicular body protein 5" evidence="4">
    <location>
        <begin position="27"/>
        <end position="184"/>
    </location>
</feature>
<feature type="signal peptide" evidence="4">
    <location>
        <begin position="1"/>
        <end position="26"/>
    </location>
</feature>
<evidence type="ECO:0000256" key="3">
    <source>
        <dbReference type="SAM" id="MobiDB-lite"/>
    </source>
</evidence>
<evidence type="ECO:0000313" key="5">
    <source>
        <dbReference type="EMBL" id="CAD9198949.1"/>
    </source>
</evidence>
<accession>A0A7S1SHE9</accession>
<comment type="similarity">
    <text evidence="1">Belongs to the SNF7 family.</text>
</comment>
<dbReference type="InterPro" id="IPR005024">
    <property type="entry name" value="Snf7_fam"/>
</dbReference>
<evidence type="ECO:0008006" key="6">
    <source>
        <dbReference type="Google" id="ProtNLM"/>
    </source>
</evidence>
<evidence type="ECO:0000256" key="4">
    <source>
        <dbReference type="SAM" id="SignalP"/>
    </source>
</evidence>
<dbReference type="PANTHER" id="PTHR22761:SF12">
    <property type="entry name" value="CHARGED MULTIVESICULAR BODY PROTEIN 5"/>
    <property type="match status" value="1"/>
</dbReference>
<feature type="region of interest" description="Disordered" evidence="3">
    <location>
        <begin position="146"/>
        <end position="184"/>
    </location>
</feature>
<evidence type="ECO:0000256" key="1">
    <source>
        <dbReference type="ARBA" id="ARBA00006190"/>
    </source>
</evidence>
<proteinExistence type="inferred from homology"/>
<dbReference type="Pfam" id="PF03357">
    <property type="entry name" value="Snf7"/>
    <property type="match status" value="1"/>
</dbReference>
<protein>
    <recommendedName>
        <fullName evidence="6">Charged multivesicular body protein 5</fullName>
    </recommendedName>
</protein>
<gene>
    <name evidence="5" type="ORF">TCHU04912_LOCUS1182</name>
</gene>
<evidence type="ECO:0000256" key="2">
    <source>
        <dbReference type="ARBA" id="ARBA00023054"/>
    </source>
</evidence>
<dbReference type="EMBL" id="HBGG01002238">
    <property type="protein sequence ID" value="CAD9198949.1"/>
    <property type="molecule type" value="Transcribed_RNA"/>
</dbReference>
<keyword evidence="2" id="KW-0175">Coiled coil</keyword>
<organism evidence="5">
    <name type="scientific">Tetraselmis chuii</name>
    <dbReference type="NCBI Taxonomy" id="63592"/>
    <lineage>
        <taxon>Eukaryota</taxon>
        <taxon>Viridiplantae</taxon>
        <taxon>Chlorophyta</taxon>
        <taxon>core chlorophytes</taxon>
        <taxon>Chlorodendrophyceae</taxon>
        <taxon>Chlorodendrales</taxon>
        <taxon>Chlorodendraceae</taxon>
        <taxon>Tetraselmis</taxon>
    </lineage>
</organism>
<sequence>MKWFHVITLMFSLQVGKVLLLSRCHAAKHVFITPKVLKQKRMYEGQREQLYQQQFNLENAAFTTQAIQDSVVQVQAMQAAGTELKKAFKAKELDINAIEKLQDEMSDLMDISNEINETLGQSYGVPDEIDESELMGELDALEDELANEATESEVPSYLQEPDMGLPDAPQATPAQDEYGLPMKA</sequence>
<dbReference type="Gene3D" id="6.10.250.1710">
    <property type="match status" value="1"/>
</dbReference>
<dbReference type="GO" id="GO:0032511">
    <property type="term" value="P:late endosome to vacuole transport via multivesicular body sorting pathway"/>
    <property type="evidence" value="ECO:0007669"/>
    <property type="project" value="TreeGrafter"/>
</dbReference>
<dbReference type="AlphaFoldDB" id="A0A7S1SHE9"/>
<dbReference type="GO" id="GO:0005771">
    <property type="term" value="C:multivesicular body"/>
    <property type="evidence" value="ECO:0007669"/>
    <property type="project" value="TreeGrafter"/>
</dbReference>
<dbReference type="PANTHER" id="PTHR22761">
    <property type="entry name" value="CHARGED MULTIVESICULAR BODY PROTEIN"/>
    <property type="match status" value="1"/>
</dbReference>